<feature type="domain" description="Pectinesterase catalytic" evidence="6">
    <location>
        <begin position="78"/>
        <end position="153"/>
    </location>
</feature>
<sequence>MIVMEMEMGGRSGCRLGTGGLQSSSVTPNVVVAADGSGNFKTVAAAVAAAPEGSSKSWSIEAPSSCSPSWCRSLCFLPSDMLAYQDTLYVHSNRQYYINCLVAGTVDFIFGNAAAVLQDCDIHARKPNSGQKNMLTAQGRTDANQNTGIVIQNRGSEPLLTCKQSRVASRLI</sequence>
<accession>A0AA39VZC8</accession>
<dbReference type="Gene3D" id="2.160.20.10">
    <property type="entry name" value="Single-stranded right-handed beta-helix, Pectin lyase-like"/>
    <property type="match status" value="2"/>
</dbReference>
<reference evidence="7" key="2">
    <citation type="submission" date="2023-06" db="EMBL/GenBank/DDBJ databases">
        <authorList>
            <person name="Swenson N.G."/>
            <person name="Wegrzyn J.L."/>
            <person name="Mcevoy S.L."/>
        </authorList>
    </citation>
    <scope>NUCLEOTIDE SEQUENCE</scope>
    <source>
        <strain evidence="7">NS2018</strain>
        <tissue evidence="7">Leaf</tissue>
    </source>
</reference>
<evidence type="ECO:0000256" key="2">
    <source>
        <dbReference type="ARBA" id="ARBA00022801"/>
    </source>
</evidence>
<reference evidence="7" key="1">
    <citation type="journal article" date="2022" name="Plant J.">
        <title>Strategies of tolerance reflected in two North American maple genomes.</title>
        <authorList>
            <person name="McEvoy S.L."/>
            <person name="Sezen U.U."/>
            <person name="Trouern-Trend A."/>
            <person name="McMahon S.M."/>
            <person name="Schaberg P.G."/>
            <person name="Yang J."/>
            <person name="Wegrzyn J.L."/>
            <person name="Swenson N.G."/>
        </authorList>
    </citation>
    <scope>NUCLEOTIDE SEQUENCE</scope>
    <source>
        <strain evidence="7">NS2018</strain>
    </source>
</reference>
<dbReference type="PROSITE" id="PS00503">
    <property type="entry name" value="PECTINESTERASE_2"/>
    <property type="match status" value="1"/>
</dbReference>
<comment type="pathway">
    <text evidence="1 5">Glycan metabolism; pectin degradation; 2-dehydro-3-deoxy-D-gluconate from pectin: step 1/5.</text>
</comment>
<gene>
    <name evidence="7" type="ORF">LWI29_017885</name>
</gene>
<evidence type="ECO:0000256" key="1">
    <source>
        <dbReference type="ARBA" id="ARBA00005184"/>
    </source>
</evidence>
<dbReference type="SUPFAM" id="SSF51126">
    <property type="entry name" value="Pectin lyase-like"/>
    <property type="match status" value="1"/>
</dbReference>
<keyword evidence="3 5" id="KW-0063">Aspartyl esterase</keyword>
<dbReference type="InterPro" id="IPR011050">
    <property type="entry name" value="Pectin_lyase_fold/virulence"/>
</dbReference>
<dbReference type="AlphaFoldDB" id="A0AA39VZC8"/>
<comment type="catalytic activity">
    <reaction evidence="5">
        <text>[(1-&gt;4)-alpha-D-galacturonosyl methyl ester](n) + n H2O = [(1-&gt;4)-alpha-D-galacturonosyl](n) + n methanol + n H(+)</text>
        <dbReference type="Rhea" id="RHEA:22380"/>
        <dbReference type="Rhea" id="RHEA-COMP:14570"/>
        <dbReference type="Rhea" id="RHEA-COMP:14573"/>
        <dbReference type="ChEBI" id="CHEBI:15377"/>
        <dbReference type="ChEBI" id="CHEBI:15378"/>
        <dbReference type="ChEBI" id="CHEBI:17790"/>
        <dbReference type="ChEBI" id="CHEBI:140522"/>
        <dbReference type="ChEBI" id="CHEBI:140523"/>
        <dbReference type="EC" id="3.1.1.11"/>
    </reaction>
</comment>
<evidence type="ECO:0000256" key="5">
    <source>
        <dbReference type="RuleBase" id="RU000589"/>
    </source>
</evidence>
<dbReference type="GO" id="GO:0042545">
    <property type="term" value="P:cell wall modification"/>
    <property type="evidence" value="ECO:0007669"/>
    <property type="project" value="UniProtKB-UniRule"/>
</dbReference>
<evidence type="ECO:0000259" key="6">
    <source>
        <dbReference type="Pfam" id="PF01095"/>
    </source>
</evidence>
<dbReference type="GO" id="GO:0045490">
    <property type="term" value="P:pectin catabolic process"/>
    <property type="evidence" value="ECO:0007669"/>
    <property type="project" value="UniProtKB-UniRule"/>
</dbReference>
<dbReference type="Pfam" id="PF01095">
    <property type="entry name" value="Pectinesterase"/>
    <property type="match status" value="1"/>
</dbReference>
<dbReference type="InterPro" id="IPR000070">
    <property type="entry name" value="Pectinesterase_cat"/>
</dbReference>
<evidence type="ECO:0000313" key="8">
    <source>
        <dbReference type="Proteomes" id="UP001168877"/>
    </source>
</evidence>
<evidence type="ECO:0000256" key="3">
    <source>
        <dbReference type="ARBA" id="ARBA00023085"/>
    </source>
</evidence>
<dbReference type="GO" id="GO:0030599">
    <property type="term" value="F:pectinesterase activity"/>
    <property type="evidence" value="ECO:0007669"/>
    <property type="project" value="UniProtKB-UniRule"/>
</dbReference>
<keyword evidence="2 5" id="KW-0378">Hydrolase</keyword>
<dbReference type="Proteomes" id="UP001168877">
    <property type="component" value="Unassembled WGS sequence"/>
</dbReference>
<comment type="caution">
    <text evidence="7">The sequence shown here is derived from an EMBL/GenBank/DDBJ whole genome shotgun (WGS) entry which is preliminary data.</text>
</comment>
<protein>
    <recommendedName>
        <fullName evidence="5">Pectinesterase</fullName>
        <ecNumber evidence="5">3.1.1.11</ecNumber>
    </recommendedName>
</protein>
<keyword evidence="8" id="KW-1185">Reference proteome</keyword>
<proteinExistence type="predicted"/>
<evidence type="ECO:0000313" key="7">
    <source>
        <dbReference type="EMBL" id="KAK0596668.1"/>
    </source>
</evidence>
<name>A0AA39VZC8_ACESA</name>
<feature type="active site" evidence="4">
    <location>
        <position position="107"/>
    </location>
</feature>
<organism evidence="7 8">
    <name type="scientific">Acer saccharum</name>
    <name type="common">Sugar maple</name>
    <dbReference type="NCBI Taxonomy" id="4024"/>
    <lineage>
        <taxon>Eukaryota</taxon>
        <taxon>Viridiplantae</taxon>
        <taxon>Streptophyta</taxon>
        <taxon>Embryophyta</taxon>
        <taxon>Tracheophyta</taxon>
        <taxon>Spermatophyta</taxon>
        <taxon>Magnoliopsida</taxon>
        <taxon>eudicotyledons</taxon>
        <taxon>Gunneridae</taxon>
        <taxon>Pentapetalae</taxon>
        <taxon>rosids</taxon>
        <taxon>malvids</taxon>
        <taxon>Sapindales</taxon>
        <taxon>Sapindaceae</taxon>
        <taxon>Hippocastanoideae</taxon>
        <taxon>Acereae</taxon>
        <taxon>Acer</taxon>
    </lineage>
</organism>
<dbReference type="PANTHER" id="PTHR31707">
    <property type="entry name" value="PECTINESTERASE"/>
    <property type="match status" value="1"/>
</dbReference>
<dbReference type="InterPro" id="IPR033131">
    <property type="entry name" value="Pectinesterase_Asp_AS"/>
</dbReference>
<evidence type="ECO:0000256" key="4">
    <source>
        <dbReference type="PROSITE-ProRule" id="PRU10040"/>
    </source>
</evidence>
<dbReference type="InterPro" id="IPR012334">
    <property type="entry name" value="Pectin_lyas_fold"/>
</dbReference>
<dbReference type="EC" id="3.1.1.11" evidence="5"/>
<dbReference type="EMBL" id="JAUESC010000004">
    <property type="protein sequence ID" value="KAK0596668.1"/>
    <property type="molecule type" value="Genomic_DNA"/>
</dbReference>